<evidence type="ECO:0000256" key="6">
    <source>
        <dbReference type="SAM" id="MobiDB-lite"/>
    </source>
</evidence>
<dbReference type="PANTHER" id="PTHR43811:SF19">
    <property type="entry name" value="39 KDA FK506-BINDING NUCLEAR PROTEIN"/>
    <property type="match status" value="1"/>
</dbReference>
<evidence type="ECO:0000256" key="4">
    <source>
        <dbReference type="ARBA" id="ARBA00023235"/>
    </source>
</evidence>
<feature type="domain" description="PPIase FKBP-type" evidence="7">
    <location>
        <begin position="187"/>
        <end position="273"/>
    </location>
</feature>
<dbReference type="PANTHER" id="PTHR43811">
    <property type="entry name" value="FKBP-TYPE PEPTIDYL-PROLYL CIS-TRANS ISOMERASE FKPA"/>
    <property type="match status" value="1"/>
</dbReference>
<dbReference type="Gene3D" id="2.60.120.340">
    <property type="entry name" value="Nucleoplasmin core domain"/>
    <property type="match status" value="1"/>
</dbReference>
<dbReference type="GO" id="GO:0003755">
    <property type="term" value="F:peptidyl-prolyl cis-trans isomerase activity"/>
    <property type="evidence" value="ECO:0007669"/>
    <property type="project" value="UniProtKB-KW"/>
</dbReference>
<organism evidence="8">
    <name type="scientific">Oryza brachyantha</name>
    <name type="common">malo sina</name>
    <dbReference type="NCBI Taxonomy" id="4533"/>
    <lineage>
        <taxon>Eukaryota</taxon>
        <taxon>Viridiplantae</taxon>
        <taxon>Streptophyta</taxon>
        <taxon>Embryophyta</taxon>
        <taxon>Tracheophyta</taxon>
        <taxon>Spermatophyta</taxon>
        <taxon>Magnoliopsida</taxon>
        <taxon>Liliopsida</taxon>
        <taxon>Poales</taxon>
        <taxon>Poaceae</taxon>
        <taxon>BOP clade</taxon>
        <taxon>Oryzoideae</taxon>
        <taxon>Oryzeae</taxon>
        <taxon>Oryzinae</taxon>
        <taxon>Oryza</taxon>
    </lineage>
</organism>
<feature type="compositionally biased region" description="Basic residues" evidence="6">
    <location>
        <begin position="276"/>
        <end position="286"/>
    </location>
</feature>
<dbReference type="Proteomes" id="UP000006038">
    <property type="component" value="Chromosome 9"/>
</dbReference>
<comment type="catalytic activity">
    <reaction evidence="1 5">
        <text>[protein]-peptidylproline (omega=180) = [protein]-peptidylproline (omega=0)</text>
        <dbReference type="Rhea" id="RHEA:16237"/>
        <dbReference type="Rhea" id="RHEA-COMP:10747"/>
        <dbReference type="Rhea" id="RHEA-COMP:10748"/>
        <dbReference type="ChEBI" id="CHEBI:83833"/>
        <dbReference type="ChEBI" id="CHEBI:83834"/>
        <dbReference type="EC" id="5.2.1.8"/>
    </reaction>
</comment>
<dbReference type="OMA" id="WVLVECK"/>
<dbReference type="HOGENOM" id="CLU_956669_0_0_1"/>
<evidence type="ECO:0000313" key="8">
    <source>
        <dbReference type="EnsemblPlants" id="OB09G10160.1"/>
    </source>
</evidence>
<dbReference type="InterPro" id="IPR041232">
    <property type="entry name" value="NPL"/>
</dbReference>
<evidence type="ECO:0000256" key="3">
    <source>
        <dbReference type="ARBA" id="ARBA00023110"/>
    </source>
</evidence>
<evidence type="ECO:0000256" key="2">
    <source>
        <dbReference type="ARBA" id="ARBA00013194"/>
    </source>
</evidence>
<dbReference type="InterPro" id="IPR046357">
    <property type="entry name" value="PPIase_dom_sf"/>
</dbReference>
<dbReference type="eggNOG" id="KOG0552">
    <property type="taxonomic scope" value="Eukaryota"/>
</dbReference>
<dbReference type="AlphaFoldDB" id="J3MVI8"/>
<proteinExistence type="predicted"/>
<dbReference type="Pfam" id="PF00254">
    <property type="entry name" value="FKBP_C"/>
    <property type="match status" value="1"/>
</dbReference>
<keyword evidence="3 5" id="KW-0697">Rotamase</keyword>
<keyword evidence="4 5" id="KW-0413">Isomerase</keyword>
<evidence type="ECO:0000256" key="1">
    <source>
        <dbReference type="ARBA" id="ARBA00000971"/>
    </source>
</evidence>
<evidence type="ECO:0000259" key="7">
    <source>
        <dbReference type="PROSITE" id="PS50059"/>
    </source>
</evidence>
<feature type="region of interest" description="Disordered" evidence="6">
    <location>
        <begin position="276"/>
        <end position="295"/>
    </location>
</feature>
<dbReference type="SUPFAM" id="SSF54534">
    <property type="entry name" value="FKBP-like"/>
    <property type="match status" value="1"/>
</dbReference>
<accession>J3MVI8</accession>
<evidence type="ECO:0000313" key="9">
    <source>
        <dbReference type="Proteomes" id="UP000006038"/>
    </source>
</evidence>
<reference evidence="8" key="1">
    <citation type="journal article" date="2013" name="Nat. Commun.">
        <title>Whole-genome sequencing of Oryza brachyantha reveals mechanisms underlying Oryza genome evolution.</title>
        <authorList>
            <person name="Chen J."/>
            <person name="Huang Q."/>
            <person name="Gao D."/>
            <person name="Wang J."/>
            <person name="Lang Y."/>
            <person name="Liu T."/>
            <person name="Li B."/>
            <person name="Bai Z."/>
            <person name="Luis Goicoechea J."/>
            <person name="Liang C."/>
            <person name="Chen C."/>
            <person name="Zhang W."/>
            <person name="Sun S."/>
            <person name="Liao Y."/>
            <person name="Zhang X."/>
            <person name="Yang L."/>
            <person name="Song C."/>
            <person name="Wang M."/>
            <person name="Shi J."/>
            <person name="Liu G."/>
            <person name="Liu J."/>
            <person name="Zhou H."/>
            <person name="Zhou W."/>
            <person name="Yu Q."/>
            <person name="An N."/>
            <person name="Chen Y."/>
            <person name="Cai Q."/>
            <person name="Wang B."/>
            <person name="Liu B."/>
            <person name="Min J."/>
            <person name="Huang Y."/>
            <person name="Wu H."/>
            <person name="Li Z."/>
            <person name="Zhang Y."/>
            <person name="Yin Y."/>
            <person name="Song W."/>
            <person name="Jiang J."/>
            <person name="Jackson S.A."/>
            <person name="Wing R.A."/>
            <person name="Wang J."/>
            <person name="Chen M."/>
        </authorList>
    </citation>
    <scope>NUCLEOTIDE SEQUENCE [LARGE SCALE GENOMIC DNA]</scope>
    <source>
        <strain evidence="8">cv. IRGC 101232</strain>
    </source>
</reference>
<dbReference type="PROSITE" id="PS50059">
    <property type="entry name" value="FKBP_PPIASE"/>
    <property type="match status" value="1"/>
</dbReference>
<dbReference type="EC" id="5.2.1.8" evidence="2 5"/>
<sequence>MSLWGADIRAGEPYVIPPSAGRRLRLTQVATVGSFHHSGWVLVECKIGDQELVKIGAVNAETAPVCHLELEFEEDKDVVLSVLGQNSVFSGLGQNSVHLSGYYICSDNGDHVQLACIPKHFLGVLIERILNDNADAKNSDEKQSDEAKLSENVHAELHPEHTVILDNGMTMEDLTKGNAGAKTAINGRKVYVKYVCQLSNGDPVDPTGQSSTCKFILGAGEVISGWDLGIKGMHVGGKRRLCIPPHLGYGDARRGNIPPNSWLIYDIELLKVKRHKTTRKQKRARRAAPQASTTA</sequence>
<dbReference type="InterPro" id="IPR001179">
    <property type="entry name" value="PPIase_FKBP_dom"/>
</dbReference>
<dbReference type="Gene3D" id="3.10.50.40">
    <property type="match status" value="1"/>
</dbReference>
<keyword evidence="9" id="KW-1185">Reference proteome</keyword>
<dbReference type="Gramene" id="OB09G10160.1">
    <property type="protein sequence ID" value="OB09G10160.1"/>
    <property type="gene ID" value="OB09G10160"/>
</dbReference>
<reference evidence="8" key="2">
    <citation type="submission" date="2013-04" db="UniProtKB">
        <authorList>
            <consortium name="EnsemblPlants"/>
        </authorList>
    </citation>
    <scope>IDENTIFICATION</scope>
</reference>
<evidence type="ECO:0000256" key="5">
    <source>
        <dbReference type="PROSITE-ProRule" id="PRU00277"/>
    </source>
</evidence>
<protein>
    <recommendedName>
        <fullName evidence="2 5">peptidylprolyl isomerase</fullName>
        <ecNumber evidence="2 5">5.2.1.8</ecNumber>
    </recommendedName>
</protein>
<name>J3MVI8_ORYBR</name>
<dbReference type="Pfam" id="PF17800">
    <property type="entry name" value="NPL"/>
    <property type="match status" value="1"/>
</dbReference>
<dbReference type="EnsemblPlants" id="OB09G10160.1">
    <property type="protein sequence ID" value="OB09G10160.1"/>
    <property type="gene ID" value="OB09G10160"/>
</dbReference>
<dbReference type="STRING" id="4533.J3MVI8"/>